<reference evidence="8" key="1">
    <citation type="submission" date="2023-02" db="EMBL/GenBank/DDBJ databases">
        <title>Genome of toxic invasive species Heracleum sosnowskyi carries increased number of genes despite the absence of recent whole-genome duplications.</title>
        <authorList>
            <person name="Schelkunov M."/>
            <person name="Shtratnikova V."/>
            <person name="Makarenko M."/>
            <person name="Klepikova A."/>
            <person name="Omelchenko D."/>
            <person name="Novikova G."/>
            <person name="Obukhova E."/>
            <person name="Bogdanov V."/>
            <person name="Penin A."/>
            <person name="Logacheva M."/>
        </authorList>
    </citation>
    <scope>NUCLEOTIDE SEQUENCE</scope>
    <source>
        <strain evidence="8">Hsosn_3</strain>
        <tissue evidence="8">Leaf</tissue>
    </source>
</reference>
<evidence type="ECO:0000256" key="1">
    <source>
        <dbReference type="ARBA" id="ARBA00004123"/>
    </source>
</evidence>
<evidence type="ECO:0000256" key="5">
    <source>
        <dbReference type="SAM" id="MobiDB-lite"/>
    </source>
</evidence>
<proteinExistence type="predicted"/>
<dbReference type="CDD" id="cd00167">
    <property type="entry name" value="SANT"/>
    <property type="match status" value="2"/>
</dbReference>
<comment type="subcellular location">
    <subcellularLocation>
        <location evidence="1">Nucleus</location>
    </subcellularLocation>
</comment>
<dbReference type="GO" id="GO:0005634">
    <property type="term" value="C:nucleus"/>
    <property type="evidence" value="ECO:0007669"/>
    <property type="project" value="UniProtKB-SubCell"/>
</dbReference>
<keyword evidence="9" id="KW-1185">Reference proteome</keyword>
<feature type="compositionally biased region" description="Basic and acidic residues" evidence="5">
    <location>
        <begin position="199"/>
        <end position="211"/>
    </location>
</feature>
<accession>A0AAD8INY0</accession>
<dbReference type="InterPro" id="IPR015495">
    <property type="entry name" value="Myb_TF_plants"/>
</dbReference>
<evidence type="ECO:0000256" key="3">
    <source>
        <dbReference type="ARBA" id="ARBA00023125"/>
    </source>
</evidence>
<reference evidence="8" key="2">
    <citation type="submission" date="2023-05" db="EMBL/GenBank/DDBJ databases">
        <authorList>
            <person name="Schelkunov M.I."/>
        </authorList>
    </citation>
    <scope>NUCLEOTIDE SEQUENCE</scope>
    <source>
        <strain evidence="8">Hsosn_3</strain>
        <tissue evidence="8">Leaf</tissue>
    </source>
</reference>
<dbReference type="Pfam" id="PF00249">
    <property type="entry name" value="Myb_DNA-binding"/>
    <property type="match status" value="2"/>
</dbReference>
<dbReference type="InterPro" id="IPR001005">
    <property type="entry name" value="SANT/Myb"/>
</dbReference>
<evidence type="ECO:0000313" key="9">
    <source>
        <dbReference type="Proteomes" id="UP001237642"/>
    </source>
</evidence>
<feature type="domain" description="HTH myb-type" evidence="7">
    <location>
        <begin position="62"/>
        <end position="116"/>
    </location>
</feature>
<feature type="domain" description="HTH myb-type" evidence="7">
    <location>
        <begin position="9"/>
        <end position="61"/>
    </location>
</feature>
<keyword evidence="4" id="KW-0539">Nucleus</keyword>
<feature type="domain" description="Myb-like" evidence="6">
    <location>
        <begin position="9"/>
        <end position="61"/>
    </location>
</feature>
<evidence type="ECO:0000256" key="4">
    <source>
        <dbReference type="ARBA" id="ARBA00023242"/>
    </source>
</evidence>
<sequence>MVRSPSIDKNGIRKGEWSKEEDDKLRVYINRYGIWNWRQLPQFAGLSRCGKSCRLRWKNYLQPNVKRGNYTKEEEDLIFNLHNQLGKKWSVIATKLPGRTDNEIKNYWHTHLKKRTEAQNLTLPSNQKKIKSNCQTTQISKEEINQISSQSDKHQQIISPTLSEGFADSPNESCCSEVSHSSSDAPPNDLYSWVQKNGENTKSHGTSDGDDLSRQLKIEDYESPHGSSSSEMSFNCSDVSDLMAWFEEDNSMTPTSFEGLDDFWSQSSFETDNYMINAYKQEQASMDAGLVYPGSPTTEEVFLWSYDLSDECIR</sequence>
<keyword evidence="2" id="KW-0677">Repeat</keyword>
<dbReference type="AlphaFoldDB" id="A0AAD8INY0"/>
<comment type="caution">
    <text evidence="8">The sequence shown here is derived from an EMBL/GenBank/DDBJ whole genome shotgun (WGS) entry which is preliminary data.</text>
</comment>
<dbReference type="SMART" id="SM00717">
    <property type="entry name" value="SANT"/>
    <property type="match status" value="2"/>
</dbReference>
<organism evidence="8 9">
    <name type="scientific">Heracleum sosnowskyi</name>
    <dbReference type="NCBI Taxonomy" id="360622"/>
    <lineage>
        <taxon>Eukaryota</taxon>
        <taxon>Viridiplantae</taxon>
        <taxon>Streptophyta</taxon>
        <taxon>Embryophyta</taxon>
        <taxon>Tracheophyta</taxon>
        <taxon>Spermatophyta</taxon>
        <taxon>Magnoliopsida</taxon>
        <taxon>eudicotyledons</taxon>
        <taxon>Gunneridae</taxon>
        <taxon>Pentapetalae</taxon>
        <taxon>asterids</taxon>
        <taxon>campanulids</taxon>
        <taxon>Apiales</taxon>
        <taxon>Apiaceae</taxon>
        <taxon>Apioideae</taxon>
        <taxon>apioid superclade</taxon>
        <taxon>Tordylieae</taxon>
        <taxon>Tordyliinae</taxon>
        <taxon>Heracleum</taxon>
    </lineage>
</organism>
<feature type="compositionally biased region" description="Low complexity" evidence="5">
    <location>
        <begin position="172"/>
        <end position="183"/>
    </location>
</feature>
<dbReference type="FunFam" id="1.10.10.60:FF:000001">
    <property type="entry name" value="MYB-related transcription factor"/>
    <property type="match status" value="1"/>
</dbReference>
<keyword evidence="3" id="KW-0238">DNA-binding</keyword>
<name>A0AAD8INY0_9APIA</name>
<dbReference type="PROSITE" id="PS50090">
    <property type="entry name" value="MYB_LIKE"/>
    <property type="match status" value="2"/>
</dbReference>
<gene>
    <name evidence="8" type="ORF">POM88_017134</name>
</gene>
<dbReference type="InterPro" id="IPR017930">
    <property type="entry name" value="Myb_dom"/>
</dbReference>
<protein>
    <submittedName>
        <fullName evidence="8">Transcription factor LAF1</fullName>
    </submittedName>
</protein>
<dbReference type="PANTHER" id="PTHR10641:SF1402">
    <property type="entry name" value="TRANSCRIPTION FACTOR MYB8-LIKE"/>
    <property type="match status" value="1"/>
</dbReference>
<evidence type="ECO:0000259" key="6">
    <source>
        <dbReference type="PROSITE" id="PS50090"/>
    </source>
</evidence>
<dbReference type="SUPFAM" id="SSF46689">
    <property type="entry name" value="Homeodomain-like"/>
    <property type="match status" value="1"/>
</dbReference>
<dbReference type="InterPro" id="IPR009057">
    <property type="entry name" value="Homeodomain-like_sf"/>
</dbReference>
<dbReference type="EMBL" id="JAUIZM010000004">
    <property type="protein sequence ID" value="KAK1388956.1"/>
    <property type="molecule type" value="Genomic_DNA"/>
</dbReference>
<feature type="region of interest" description="Disordered" evidence="5">
    <location>
        <begin position="166"/>
        <end position="211"/>
    </location>
</feature>
<feature type="domain" description="Myb-like" evidence="6">
    <location>
        <begin position="62"/>
        <end position="112"/>
    </location>
</feature>
<evidence type="ECO:0000313" key="8">
    <source>
        <dbReference type="EMBL" id="KAK1388956.1"/>
    </source>
</evidence>
<evidence type="ECO:0000259" key="7">
    <source>
        <dbReference type="PROSITE" id="PS51294"/>
    </source>
</evidence>
<evidence type="ECO:0000256" key="2">
    <source>
        <dbReference type="ARBA" id="ARBA00022737"/>
    </source>
</evidence>
<dbReference type="PANTHER" id="PTHR10641">
    <property type="entry name" value="MYB FAMILY TRANSCRIPTION FACTOR"/>
    <property type="match status" value="1"/>
</dbReference>
<dbReference type="Proteomes" id="UP001237642">
    <property type="component" value="Unassembled WGS sequence"/>
</dbReference>
<dbReference type="PROSITE" id="PS51294">
    <property type="entry name" value="HTH_MYB"/>
    <property type="match status" value="2"/>
</dbReference>
<dbReference type="Gene3D" id="1.10.10.60">
    <property type="entry name" value="Homeodomain-like"/>
    <property type="match status" value="2"/>
</dbReference>
<dbReference type="GO" id="GO:0003677">
    <property type="term" value="F:DNA binding"/>
    <property type="evidence" value="ECO:0007669"/>
    <property type="project" value="UniProtKB-KW"/>
</dbReference>